<evidence type="ECO:0000256" key="1">
    <source>
        <dbReference type="SAM" id="MobiDB-lite"/>
    </source>
</evidence>
<reference evidence="2 3" key="1">
    <citation type="journal article" date="2012" name="Proc. Natl. Acad. Sci. U.S.A.">
        <title>Antigenic diversity is generated by distinct evolutionary mechanisms in African trypanosome species.</title>
        <authorList>
            <person name="Jackson A.P."/>
            <person name="Berry A."/>
            <person name="Aslett M."/>
            <person name="Allison H.C."/>
            <person name="Burton P."/>
            <person name="Vavrova-Anderson J."/>
            <person name="Brown R."/>
            <person name="Browne H."/>
            <person name="Corton N."/>
            <person name="Hauser H."/>
            <person name="Gamble J."/>
            <person name="Gilderthorp R."/>
            <person name="Marcello L."/>
            <person name="McQuillan J."/>
            <person name="Otto T.D."/>
            <person name="Quail M.A."/>
            <person name="Sanders M.J."/>
            <person name="van Tonder A."/>
            <person name="Ginger M.L."/>
            <person name="Field M.C."/>
            <person name="Barry J.D."/>
            <person name="Hertz-Fowler C."/>
            <person name="Berriman M."/>
        </authorList>
    </citation>
    <scope>NUCLEOTIDE SEQUENCE</scope>
    <source>
        <strain evidence="2 3">Y486</strain>
    </source>
</reference>
<feature type="region of interest" description="Disordered" evidence="1">
    <location>
        <begin position="1"/>
        <end position="72"/>
    </location>
</feature>
<feature type="compositionally biased region" description="Polar residues" evidence="1">
    <location>
        <begin position="159"/>
        <end position="170"/>
    </location>
</feature>
<evidence type="ECO:0000313" key="2">
    <source>
        <dbReference type="EMBL" id="CCD19246.1"/>
    </source>
</evidence>
<protein>
    <submittedName>
        <fullName evidence="2">Uncharacterized protein</fullName>
    </submittedName>
</protein>
<dbReference type="AlphaFoldDB" id="F9WNX4"/>
<feature type="compositionally biased region" description="Polar residues" evidence="1">
    <location>
        <begin position="63"/>
        <end position="72"/>
    </location>
</feature>
<feature type="compositionally biased region" description="Basic residues" evidence="1">
    <location>
        <begin position="141"/>
        <end position="158"/>
    </location>
</feature>
<gene>
    <name evidence="2" type="ORF">TvY486_0019350</name>
</gene>
<evidence type="ECO:0000313" key="3">
    <source>
        <dbReference type="Proteomes" id="UP000009027"/>
    </source>
</evidence>
<dbReference type="EMBL" id="CAEX01002999">
    <property type="protein sequence ID" value="CCD19246.1"/>
    <property type="molecule type" value="Genomic_DNA"/>
</dbReference>
<keyword evidence="3" id="KW-1185">Reference proteome</keyword>
<name>F9WNX4_TRYVY</name>
<proteinExistence type="predicted"/>
<feature type="region of interest" description="Disordered" evidence="1">
    <location>
        <begin position="122"/>
        <end position="170"/>
    </location>
</feature>
<dbReference type="VEuPathDB" id="TriTrypDB:TvY486_0019350"/>
<feature type="compositionally biased region" description="Low complexity" evidence="1">
    <location>
        <begin position="29"/>
        <end position="42"/>
    </location>
</feature>
<dbReference type="Proteomes" id="UP000009027">
    <property type="component" value="Unassembled WGS sequence"/>
</dbReference>
<accession>F9WNX4</accession>
<sequence length="289" mass="30633">MCAGASTAVERDPCNAPRVAPSASHNDCTVAATRRATQRAHAGLTRAAPHSHAQGDGSKQLKETATTNSQGAQARTATLIHLPLVEVALALVQRGALAMAHAHRSAAAEHGERCSHHLLLAAPAPHPRNRRQATKGENKLSSRHGTHSRVTAHSHRRSNTASNGTSVQQHTATALLPPLSLRAQLLSPMPQRSVLPLDTRLSGLTGHAAGGAPSAQQHSTAPPLSLHRIGSAPLRARLLPQHTQAAWLVRHLSHLRFLTPPTATQMDGQRDGHGGAWSLSLRLISVRPR</sequence>
<organism evidence="2 3">
    <name type="scientific">Trypanosoma vivax (strain Y486)</name>
    <dbReference type="NCBI Taxonomy" id="1055687"/>
    <lineage>
        <taxon>Eukaryota</taxon>
        <taxon>Discoba</taxon>
        <taxon>Euglenozoa</taxon>
        <taxon>Kinetoplastea</taxon>
        <taxon>Metakinetoplastina</taxon>
        <taxon>Trypanosomatida</taxon>
        <taxon>Trypanosomatidae</taxon>
        <taxon>Trypanosoma</taxon>
        <taxon>Duttonella</taxon>
    </lineage>
</organism>